<feature type="transmembrane region" description="Helical" evidence="1">
    <location>
        <begin position="170"/>
        <end position="191"/>
    </location>
</feature>
<gene>
    <name evidence="3" type="ORF">IRI77_07150</name>
</gene>
<dbReference type="PANTHER" id="PTHR42709">
    <property type="entry name" value="ALKALINE PHOSPHATASE LIKE PROTEIN"/>
    <property type="match status" value="1"/>
</dbReference>
<dbReference type="GO" id="GO:0005886">
    <property type="term" value="C:plasma membrane"/>
    <property type="evidence" value="ECO:0007669"/>
    <property type="project" value="TreeGrafter"/>
</dbReference>
<keyword evidence="1" id="KW-1133">Transmembrane helix</keyword>
<dbReference type="InterPro" id="IPR032816">
    <property type="entry name" value="VTT_dom"/>
</dbReference>
<dbReference type="PANTHER" id="PTHR42709:SF9">
    <property type="entry name" value="ALKALINE PHOSPHATASE LIKE PROTEIN"/>
    <property type="match status" value="1"/>
</dbReference>
<feature type="domain" description="VTT" evidence="2">
    <location>
        <begin position="29"/>
        <end position="155"/>
    </location>
</feature>
<sequence>MEIIQHWITQYGYFGIAALLALGIVGLPIPDETLLTFAGYLIFKGELKALPTGLAALAGSMSGITISYVLGRTTGYPLLHKYGRYVRISQKEIDKVHDFYHRTGGLALTFGYFIAGVRHLTAYVAGASKLEWPIFAAFAYGGALLWASTFLTLGYLLGERWGTILEAAHRFGLVAGLVLGAAAAGYGWWWWRRRSRARANDGPTT</sequence>
<keyword evidence="1" id="KW-0472">Membrane</keyword>
<feature type="transmembrane region" description="Helical" evidence="1">
    <location>
        <begin position="12"/>
        <end position="29"/>
    </location>
</feature>
<proteinExistence type="predicted"/>
<dbReference type="KEGG" id="pfer:IRI77_07150"/>
<accession>A0A7S7SMP9</accession>
<feature type="transmembrane region" description="Helical" evidence="1">
    <location>
        <begin position="49"/>
        <end position="71"/>
    </location>
</feature>
<evidence type="ECO:0000256" key="1">
    <source>
        <dbReference type="SAM" id="Phobius"/>
    </source>
</evidence>
<feature type="transmembrane region" description="Helical" evidence="1">
    <location>
        <begin position="105"/>
        <end position="126"/>
    </location>
</feature>
<dbReference type="Pfam" id="PF09335">
    <property type="entry name" value="VTT_dom"/>
    <property type="match status" value="1"/>
</dbReference>
<dbReference type="EMBL" id="CP063849">
    <property type="protein sequence ID" value="QOY89721.1"/>
    <property type="molecule type" value="Genomic_DNA"/>
</dbReference>
<organism evidence="3 4">
    <name type="scientific">Paludibaculum fermentans</name>
    <dbReference type="NCBI Taxonomy" id="1473598"/>
    <lineage>
        <taxon>Bacteria</taxon>
        <taxon>Pseudomonadati</taxon>
        <taxon>Acidobacteriota</taxon>
        <taxon>Terriglobia</taxon>
        <taxon>Bryobacterales</taxon>
        <taxon>Bryobacteraceae</taxon>
        <taxon>Paludibaculum</taxon>
    </lineage>
</organism>
<dbReference type="RefSeq" id="WP_194451383.1">
    <property type="nucleotide sequence ID" value="NZ_CP063849.1"/>
</dbReference>
<evidence type="ECO:0000313" key="3">
    <source>
        <dbReference type="EMBL" id="QOY89721.1"/>
    </source>
</evidence>
<dbReference type="AlphaFoldDB" id="A0A7S7SMP9"/>
<feature type="transmembrane region" description="Helical" evidence="1">
    <location>
        <begin position="132"/>
        <end position="158"/>
    </location>
</feature>
<keyword evidence="1" id="KW-0812">Transmembrane</keyword>
<protein>
    <submittedName>
        <fullName evidence="3">DedA family protein</fullName>
    </submittedName>
</protein>
<evidence type="ECO:0000313" key="4">
    <source>
        <dbReference type="Proteomes" id="UP000593892"/>
    </source>
</evidence>
<keyword evidence="4" id="KW-1185">Reference proteome</keyword>
<reference evidence="3 4" key="1">
    <citation type="submission" date="2020-10" db="EMBL/GenBank/DDBJ databases">
        <title>Complete genome sequence of Paludibaculum fermentans P105T, a facultatively anaerobic acidobacterium capable of dissimilatory Fe(III) reduction.</title>
        <authorList>
            <person name="Dedysh S.N."/>
            <person name="Beletsky A.V."/>
            <person name="Kulichevskaya I.S."/>
            <person name="Mardanov A.V."/>
            <person name="Ravin N.V."/>
        </authorList>
    </citation>
    <scope>NUCLEOTIDE SEQUENCE [LARGE SCALE GENOMIC DNA]</scope>
    <source>
        <strain evidence="3 4">P105</strain>
    </source>
</reference>
<dbReference type="Proteomes" id="UP000593892">
    <property type="component" value="Chromosome"/>
</dbReference>
<name>A0A7S7SMP9_PALFE</name>
<dbReference type="InterPro" id="IPR051311">
    <property type="entry name" value="DedA_domain"/>
</dbReference>
<evidence type="ECO:0000259" key="2">
    <source>
        <dbReference type="Pfam" id="PF09335"/>
    </source>
</evidence>